<accession>A0A0R2CF16</accession>
<dbReference type="Gene3D" id="3.10.20.480">
    <property type="entry name" value="Antirestriction protein ArdA, domain 1"/>
    <property type="match status" value="1"/>
</dbReference>
<dbReference type="PATRIC" id="fig|1423810.4.peg.1564"/>
<keyword evidence="2" id="KW-1185">Reference proteome</keyword>
<dbReference type="EMBL" id="AYZK01000004">
    <property type="protein sequence ID" value="KRM86939.1"/>
    <property type="molecule type" value="Genomic_DNA"/>
</dbReference>
<comment type="caution">
    <text evidence="1">The sequence shown here is derived from an EMBL/GenBank/DDBJ whole genome shotgun (WGS) entry which is preliminary data.</text>
</comment>
<dbReference type="InterPro" id="IPR009899">
    <property type="entry name" value="ArdA"/>
</dbReference>
<dbReference type="InterPro" id="IPR041893">
    <property type="entry name" value="ArdA_dom3"/>
</dbReference>
<dbReference type="AlphaFoldDB" id="A0A0R2CF16"/>
<dbReference type="Pfam" id="PF07275">
    <property type="entry name" value="ArdA"/>
    <property type="match status" value="1"/>
</dbReference>
<sequence>MAAEFRVWIANLGKYNEGESVGAWFEPPINWDDMAEQIGLNEQYEEYAIHDYEAPFPVSEYDSIDHINAMGAALEQLNNSELGDVIEELLDARFDDVIELAAHIDDFVHYQVDSMQDLAIMLVQDGDYCGEVPEAIQSYVDYQRLADDLEADGQYITTKNGIYEYLN</sequence>
<reference evidence="1 2" key="1">
    <citation type="journal article" date="2015" name="Genome Announc.">
        <title>Expanding the biotechnology potential of lactobacilli through comparative genomics of 213 strains and associated genera.</title>
        <authorList>
            <person name="Sun Z."/>
            <person name="Harris H.M."/>
            <person name="McCann A."/>
            <person name="Guo C."/>
            <person name="Argimon S."/>
            <person name="Zhang W."/>
            <person name="Yang X."/>
            <person name="Jeffery I.B."/>
            <person name="Cooney J.C."/>
            <person name="Kagawa T.F."/>
            <person name="Liu W."/>
            <person name="Song Y."/>
            <person name="Salvetti E."/>
            <person name="Wrobel A."/>
            <person name="Rasinkangas P."/>
            <person name="Parkhill J."/>
            <person name="Rea M.C."/>
            <person name="O'Sullivan O."/>
            <person name="Ritari J."/>
            <person name="Douillard F.P."/>
            <person name="Paul Ross R."/>
            <person name="Yang R."/>
            <person name="Briner A.E."/>
            <person name="Felis G.E."/>
            <person name="de Vos W.M."/>
            <person name="Barrangou R."/>
            <person name="Klaenhammer T.R."/>
            <person name="Caufield P.W."/>
            <person name="Cui Y."/>
            <person name="Zhang H."/>
            <person name="O'Toole P.W."/>
        </authorList>
    </citation>
    <scope>NUCLEOTIDE SEQUENCE [LARGE SCALE GENOMIC DNA]</scope>
    <source>
        <strain evidence="1 2">DSM 22698</strain>
    </source>
</reference>
<protein>
    <recommendedName>
        <fullName evidence="3">Antirestriction protein ArdA</fullName>
    </recommendedName>
</protein>
<dbReference type="Gene3D" id="1.10.10.1190">
    <property type="entry name" value="Antirestriction protein ArdA, domain 3"/>
    <property type="match status" value="1"/>
</dbReference>
<proteinExistence type="predicted"/>
<gene>
    <name evidence="1" type="ORF">FD19_GL001520</name>
</gene>
<dbReference type="RefSeq" id="WP_054750814.1">
    <property type="nucleotide sequence ID" value="NZ_AYZK01000004.1"/>
</dbReference>
<organism evidence="1 2">
    <name type="scientific">Lacticaseibacillus thailandensis DSM 22698 = JCM 13996</name>
    <dbReference type="NCBI Taxonomy" id="1423810"/>
    <lineage>
        <taxon>Bacteria</taxon>
        <taxon>Bacillati</taxon>
        <taxon>Bacillota</taxon>
        <taxon>Bacilli</taxon>
        <taxon>Lactobacillales</taxon>
        <taxon>Lactobacillaceae</taxon>
        <taxon>Lacticaseibacillus</taxon>
    </lineage>
</organism>
<evidence type="ECO:0000313" key="1">
    <source>
        <dbReference type="EMBL" id="KRM86939.1"/>
    </source>
</evidence>
<dbReference type="OrthoDB" id="944647at2"/>
<dbReference type="InterPro" id="IPR041895">
    <property type="entry name" value="ArdA_dom1"/>
</dbReference>
<dbReference type="STRING" id="1423810.FD19_GL001520"/>
<evidence type="ECO:0008006" key="3">
    <source>
        <dbReference type="Google" id="ProtNLM"/>
    </source>
</evidence>
<dbReference type="Proteomes" id="UP000051789">
    <property type="component" value="Unassembled WGS sequence"/>
</dbReference>
<evidence type="ECO:0000313" key="2">
    <source>
        <dbReference type="Proteomes" id="UP000051789"/>
    </source>
</evidence>
<name>A0A0R2CF16_9LACO</name>